<dbReference type="InterPro" id="IPR001915">
    <property type="entry name" value="Peptidase_M48"/>
</dbReference>
<keyword evidence="5 6" id="KW-0482">Metalloprotease</keyword>
<dbReference type="RefSeq" id="WP_102209897.1">
    <property type="nucleotide sequence ID" value="NZ_JACCBU010000001.1"/>
</dbReference>
<organism evidence="9 10">
    <name type="scientific">Microlunatus parietis</name>
    <dbReference type="NCBI Taxonomy" id="682979"/>
    <lineage>
        <taxon>Bacteria</taxon>
        <taxon>Bacillati</taxon>
        <taxon>Actinomycetota</taxon>
        <taxon>Actinomycetes</taxon>
        <taxon>Propionibacteriales</taxon>
        <taxon>Propionibacteriaceae</taxon>
        <taxon>Microlunatus</taxon>
    </lineage>
</organism>
<feature type="domain" description="Peptidase M48" evidence="8">
    <location>
        <begin position="148"/>
        <end position="212"/>
    </location>
</feature>
<dbReference type="InterPro" id="IPR052173">
    <property type="entry name" value="Beta-lactam_resp_regulator"/>
</dbReference>
<keyword evidence="10" id="KW-1185">Reference proteome</keyword>
<keyword evidence="7" id="KW-1133">Transmembrane helix</keyword>
<feature type="transmembrane region" description="Helical" evidence="7">
    <location>
        <begin position="6"/>
        <end position="25"/>
    </location>
</feature>
<name>A0A7Y9L6M4_9ACTN</name>
<feature type="transmembrane region" description="Helical" evidence="7">
    <location>
        <begin position="37"/>
        <end position="64"/>
    </location>
</feature>
<dbReference type="Proteomes" id="UP000569914">
    <property type="component" value="Unassembled WGS sequence"/>
</dbReference>
<feature type="transmembrane region" description="Helical" evidence="7">
    <location>
        <begin position="97"/>
        <end position="119"/>
    </location>
</feature>
<evidence type="ECO:0000256" key="2">
    <source>
        <dbReference type="ARBA" id="ARBA00022723"/>
    </source>
</evidence>
<keyword evidence="1 6" id="KW-0645">Protease</keyword>
<dbReference type="AlphaFoldDB" id="A0A7Y9L6M4"/>
<keyword evidence="2" id="KW-0479">Metal-binding</keyword>
<dbReference type="EMBL" id="JACCBU010000001">
    <property type="protein sequence ID" value="NYE68954.1"/>
    <property type="molecule type" value="Genomic_DNA"/>
</dbReference>
<evidence type="ECO:0000256" key="3">
    <source>
        <dbReference type="ARBA" id="ARBA00022801"/>
    </source>
</evidence>
<gene>
    <name evidence="9" type="ORF">BKA15_000283</name>
</gene>
<keyword evidence="7" id="KW-0812">Transmembrane</keyword>
<dbReference type="Gene3D" id="3.30.2010.10">
    <property type="entry name" value="Metalloproteases ('zincins'), catalytic domain"/>
    <property type="match status" value="1"/>
</dbReference>
<comment type="similarity">
    <text evidence="6">Belongs to the peptidase M48 family.</text>
</comment>
<dbReference type="GO" id="GO:0046872">
    <property type="term" value="F:metal ion binding"/>
    <property type="evidence" value="ECO:0007669"/>
    <property type="project" value="UniProtKB-KW"/>
</dbReference>
<accession>A0A7Y9L6M4</accession>
<dbReference type="GO" id="GO:0004222">
    <property type="term" value="F:metalloendopeptidase activity"/>
    <property type="evidence" value="ECO:0007669"/>
    <property type="project" value="InterPro"/>
</dbReference>
<dbReference type="CDD" id="cd07326">
    <property type="entry name" value="M56_BlaR1_MecR1_like"/>
    <property type="match status" value="1"/>
</dbReference>
<keyword evidence="3 6" id="KW-0378">Hydrolase</keyword>
<proteinExistence type="inferred from homology"/>
<dbReference type="PANTHER" id="PTHR34978:SF3">
    <property type="entry name" value="SLR0241 PROTEIN"/>
    <property type="match status" value="1"/>
</dbReference>
<evidence type="ECO:0000259" key="8">
    <source>
        <dbReference type="Pfam" id="PF01435"/>
    </source>
</evidence>
<dbReference type="PANTHER" id="PTHR34978">
    <property type="entry name" value="POSSIBLE SENSOR-TRANSDUCER PROTEIN BLAR"/>
    <property type="match status" value="1"/>
</dbReference>
<protein>
    <submittedName>
        <fullName evidence="9">Zn-dependent protease with chaperone function</fullName>
    </submittedName>
</protein>
<evidence type="ECO:0000313" key="9">
    <source>
        <dbReference type="EMBL" id="NYE68954.1"/>
    </source>
</evidence>
<evidence type="ECO:0000256" key="4">
    <source>
        <dbReference type="ARBA" id="ARBA00022833"/>
    </source>
</evidence>
<feature type="transmembrane region" description="Helical" evidence="7">
    <location>
        <begin position="288"/>
        <end position="313"/>
    </location>
</feature>
<keyword evidence="4 6" id="KW-0862">Zinc</keyword>
<evidence type="ECO:0000256" key="5">
    <source>
        <dbReference type="ARBA" id="ARBA00023049"/>
    </source>
</evidence>
<evidence type="ECO:0000313" key="10">
    <source>
        <dbReference type="Proteomes" id="UP000569914"/>
    </source>
</evidence>
<dbReference type="GO" id="GO:0006508">
    <property type="term" value="P:proteolysis"/>
    <property type="evidence" value="ECO:0007669"/>
    <property type="project" value="UniProtKB-KW"/>
</dbReference>
<dbReference type="Pfam" id="PF01435">
    <property type="entry name" value="Peptidase_M48"/>
    <property type="match status" value="1"/>
</dbReference>
<comment type="caution">
    <text evidence="9">The sequence shown here is derived from an EMBL/GenBank/DDBJ whole genome shotgun (WGS) entry which is preliminary data.</text>
</comment>
<comment type="cofactor">
    <cofactor evidence="6">
        <name>Zn(2+)</name>
        <dbReference type="ChEBI" id="CHEBI:29105"/>
    </cofactor>
    <text evidence="6">Binds 1 zinc ion per subunit.</text>
</comment>
<sequence>MTAGILTMALCTGLVALAVFGPWLLRHAAPALVRVPRLAIVVVAGGIGVWLVTLLAIGPVLAWAGAGPALLPERAAEVCQRCLTAANPFSADTTETLIPAVLLLALPVALALALGAGLARQMVRRSSRSRDAARTLLHGARRQLLHGHEVALVDAEHLFALTFPDRHGGIVLSTGAVRALGPGELAAVLAHEHAHLHQRHHLITALVDSIAAYLRWVPLIRAVADALPHYLEIAADDQARRHAGTPALVSALVKLGERTHPAMPQHSCPVALHAAGPERIRHLVHPSAGLAGALPAVAIAAYLVGMTALAALVHLPYVSAALTGCTI</sequence>
<evidence type="ECO:0000256" key="7">
    <source>
        <dbReference type="SAM" id="Phobius"/>
    </source>
</evidence>
<reference evidence="9 10" key="1">
    <citation type="submission" date="2020-07" db="EMBL/GenBank/DDBJ databases">
        <title>Sequencing the genomes of 1000 actinobacteria strains.</title>
        <authorList>
            <person name="Klenk H.-P."/>
        </authorList>
    </citation>
    <scope>NUCLEOTIDE SEQUENCE [LARGE SCALE GENOMIC DNA]</scope>
    <source>
        <strain evidence="9 10">DSM 22083</strain>
    </source>
</reference>
<evidence type="ECO:0000256" key="1">
    <source>
        <dbReference type="ARBA" id="ARBA00022670"/>
    </source>
</evidence>
<keyword evidence="7" id="KW-0472">Membrane</keyword>
<evidence type="ECO:0000256" key="6">
    <source>
        <dbReference type="RuleBase" id="RU003983"/>
    </source>
</evidence>